<dbReference type="PANTHER" id="PTHR24189:SF50">
    <property type="entry name" value="ANKYRIN REPEAT AND SOCS BOX PROTEIN 2"/>
    <property type="match status" value="1"/>
</dbReference>
<dbReference type="SMART" id="SM00248">
    <property type="entry name" value="ANK"/>
    <property type="match status" value="4"/>
</dbReference>
<name>A0ABP0AYJ9_9PEZI</name>
<evidence type="ECO:0000313" key="4">
    <source>
        <dbReference type="EMBL" id="CAK7212355.1"/>
    </source>
</evidence>
<dbReference type="PANTHER" id="PTHR24189">
    <property type="entry name" value="MYOTROPHIN"/>
    <property type="match status" value="1"/>
</dbReference>
<comment type="caution">
    <text evidence="4">The sequence shown here is derived from an EMBL/GenBank/DDBJ whole genome shotgun (WGS) entry which is preliminary data.</text>
</comment>
<reference evidence="4 5" key="1">
    <citation type="submission" date="2024-01" db="EMBL/GenBank/DDBJ databases">
        <authorList>
            <person name="Allen C."/>
            <person name="Tagirdzhanova G."/>
        </authorList>
    </citation>
    <scope>NUCLEOTIDE SEQUENCE [LARGE SCALE GENOMIC DNA]</scope>
</reference>
<feature type="repeat" description="ANK" evidence="3">
    <location>
        <begin position="231"/>
        <end position="263"/>
    </location>
</feature>
<sequence>MSCTIEGTDAVTANDLDSFKALLDAHFPDHATIVPGILRIFELNLVLIQAAKMDRAAFMEALLAYPFHTYRSIAHAAIRARAKDTMLVLLAHGWDINETLGATGLTYLAYALTKRRPGDEEMALWLIAHGAGPNRRPVVDTTALSMAVQLATPGFVARLLDRCGGDLHCGQLLHHALDRDVATNRDKGTDDSTVDVVAVLCVLLDRGAARHLNRTMYADDAPSQGMYCFMDLGTPLHKAARQGNVAAVRYLLAQGADATVHSTRTKRPWTGHTAPGTPRWLRCCDMLSTGRAHQAGEIRLGMWYQYG</sequence>
<evidence type="ECO:0000256" key="3">
    <source>
        <dbReference type="PROSITE-ProRule" id="PRU00023"/>
    </source>
</evidence>
<dbReference type="PROSITE" id="PS50297">
    <property type="entry name" value="ANK_REP_REGION"/>
    <property type="match status" value="1"/>
</dbReference>
<keyword evidence="5" id="KW-1185">Reference proteome</keyword>
<evidence type="ECO:0008006" key="6">
    <source>
        <dbReference type="Google" id="ProtNLM"/>
    </source>
</evidence>
<dbReference type="SUPFAM" id="SSF48403">
    <property type="entry name" value="Ankyrin repeat"/>
    <property type="match status" value="1"/>
</dbReference>
<dbReference type="Proteomes" id="UP001642405">
    <property type="component" value="Unassembled WGS sequence"/>
</dbReference>
<accession>A0ABP0AYJ9</accession>
<dbReference type="EMBL" id="CAWUHB010000005">
    <property type="protein sequence ID" value="CAK7212355.1"/>
    <property type="molecule type" value="Genomic_DNA"/>
</dbReference>
<dbReference type="InterPro" id="IPR036770">
    <property type="entry name" value="Ankyrin_rpt-contain_sf"/>
</dbReference>
<gene>
    <name evidence="4" type="ORF">SCUCBS95973_001435</name>
</gene>
<dbReference type="InterPro" id="IPR050745">
    <property type="entry name" value="Multifunctional_regulatory"/>
</dbReference>
<evidence type="ECO:0000313" key="5">
    <source>
        <dbReference type="Proteomes" id="UP001642405"/>
    </source>
</evidence>
<dbReference type="Gene3D" id="1.25.40.20">
    <property type="entry name" value="Ankyrin repeat-containing domain"/>
    <property type="match status" value="2"/>
</dbReference>
<dbReference type="PROSITE" id="PS50088">
    <property type="entry name" value="ANK_REPEAT"/>
    <property type="match status" value="1"/>
</dbReference>
<dbReference type="Pfam" id="PF00023">
    <property type="entry name" value="Ank"/>
    <property type="match status" value="1"/>
</dbReference>
<keyword evidence="1" id="KW-0677">Repeat</keyword>
<keyword evidence="2 3" id="KW-0040">ANK repeat</keyword>
<proteinExistence type="predicted"/>
<dbReference type="InterPro" id="IPR002110">
    <property type="entry name" value="Ankyrin_rpt"/>
</dbReference>
<evidence type="ECO:0000256" key="1">
    <source>
        <dbReference type="ARBA" id="ARBA00022737"/>
    </source>
</evidence>
<evidence type="ECO:0000256" key="2">
    <source>
        <dbReference type="ARBA" id="ARBA00023043"/>
    </source>
</evidence>
<organism evidence="4 5">
    <name type="scientific">Sporothrix curviconia</name>
    <dbReference type="NCBI Taxonomy" id="1260050"/>
    <lineage>
        <taxon>Eukaryota</taxon>
        <taxon>Fungi</taxon>
        <taxon>Dikarya</taxon>
        <taxon>Ascomycota</taxon>
        <taxon>Pezizomycotina</taxon>
        <taxon>Sordariomycetes</taxon>
        <taxon>Sordariomycetidae</taxon>
        <taxon>Ophiostomatales</taxon>
        <taxon>Ophiostomataceae</taxon>
        <taxon>Sporothrix</taxon>
    </lineage>
</organism>
<protein>
    <recommendedName>
        <fullName evidence="6">Ankyrin repeat protein</fullName>
    </recommendedName>
</protein>